<proteinExistence type="predicted"/>
<sequence length="104" mass="11676">MAINEDNLLSSVEDSLEEQSEEDDDKGFSDSPEVEGGSGVHVRELLSDLDALIQRIGRDNSISCLIRCSKSDYGSITSLNQSFRSLFRNGEIYRLQVEEVEWSD</sequence>
<dbReference type="PANTHER" id="PTHR46122">
    <property type="entry name" value="GALACTOSE OXIDASE/KELCH REPEAT PROTEIN-RELATED"/>
    <property type="match status" value="1"/>
</dbReference>
<dbReference type="InterPro" id="IPR052439">
    <property type="entry name" value="F-box/Kelch-repeat"/>
</dbReference>
<organism evidence="4 5">
    <name type="scientific">Hibiscus sabdariffa</name>
    <name type="common">roselle</name>
    <dbReference type="NCBI Taxonomy" id="183260"/>
    <lineage>
        <taxon>Eukaryota</taxon>
        <taxon>Viridiplantae</taxon>
        <taxon>Streptophyta</taxon>
        <taxon>Embryophyta</taxon>
        <taxon>Tracheophyta</taxon>
        <taxon>Spermatophyta</taxon>
        <taxon>Magnoliopsida</taxon>
        <taxon>eudicotyledons</taxon>
        <taxon>Gunneridae</taxon>
        <taxon>Pentapetalae</taxon>
        <taxon>rosids</taxon>
        <taxon>malvids</taxon>
        <taxon>Malvales</taxon>
        <taxon>Malvaceae</taxon>
        <taxon>Malvoideae</taxon>
        <taxon>Hibiscus</taxon>
    </lineage>
</organism>
<evidence type="ECO:0000256" key="2">
    <source>
        <dbReference type="ARBA" id="ARBA00022737"/>
    </source>
</evidence>
<evidence type="ECO:0000313" key="4">
    <source>
        <dbReference type="EMBL" id="KAK8474166.1"/>
    </source>
</evidence>
<protein>
    <submittedName>
        <fullName evidence="4">Uncharacterized protein</fullName>
    </submittedName>
</protein>
<keyword evidence="2" id="KW-0677">Repeat</keyword>
<feature type="compositionally biased region" description="Low complexity" evidence="3">
    <location>
        <begin position="1"/>
        <end position="13"/>
    </location>
</feature>
<evidence type="ECO:0000256" key="3">
    <source>
        <dbReference type="SAM" id="MobiDB-lite"/>
    </source>
</evidence>
<dbReference type="PANTHER" id="PTHR46122:SF2">
    <property type="entry name" value="F-BOX_KELCH-REPEAT PROTEIN SKIP11"/>
    <property type="match status" value="1"/>
</dbReference>
<gene>
    <name evidence="4" type="ORF">V6N12_047097</name>
</gene>
<name>A0ABR1Z6E8_9ROSI</name>
<comment type="caution">
    <text evidence="4">The sequence shown here is derived from an EMBL/GenBank/DDBJ whole genome shotgun (WGS) entry which is preliminary data.</text>
</comment>
<feature type="region of interest" description="Disordered" evidence="3">
    <location>
        <begin position="1"/>
        <end position="39"/>
    </location>
</feature>
<accession>A0ABR1Z6E8</accession>
<feature type="compositionally biased region" description="Acidic residues" evidence="3">
    <location>
        <begin position="14"/>
        <end position="25"/>
    </location>
</feature>
<dbReference type="Proteomes" id="UP001472677">
    <property type="component" value="Unassembled WGS sequence"/>
</dbReference>
<evidence type="ECO:0000313" key="5">
    <source>
        <dbReference type="Proteomes" id="UP001472677"/>
    </source>
</evidence>
<keyword evidence="1" id="KW-0880">Kelch repeat</keyword>
<dbReference type="EMBL" id="JBBPBM010002883">
    <property type="protein sequence ID" value="KAK8474166.1"/>
    <property type="molecule type" value="Genomic_DNA"/>
</dbReference>
<keyword evidence="5" id="KW-1185">Reference proteome</keyword>
<evidence type="ECO:0000256" key="1">
    <source>
        <dbReference type="ARBA" id="ARBA00022441"/>
    </source>
</evidence>
<reference evidence="4 5" key="1">
    <citation type="journal article" date="2024" name="G3 (Bethesda)">
        <title>Genome assembly of Hibiscus sabdariffa L. provides insights into metabolisms of medicinal natural products.</title>
        <authorList>
            <person name="Kim T."/>
        </authorList>
    </citation>
    <scope>NUCLEOTIDE SEQUENCE [LARGE SCALE GENOMIC DNA]</scope>
    <source>
        <strain evidence="4">TK-2024</strain>
        <tissue evidence="4">Old leaves</tissue>
    </source>
</reference>